<dbReference type="InterPro" id="IPR004027">
    <property type="entry name" value="SEC_C_motif"/>
</dbReference>
<dbReference type="PANTHER" id="PTHR30164:SF2">
    <property type="entry name" value="PROTEIN MTFA"/>
    <property type="match status" value="1"/>
</dbReference>
<dbReference type="Gene3D" id="1.10.472.150">
    <property type="entry name" value="Glucose-regulated metallo-peptidase M90, N-terminal domain"/>
    <property type="match status" value="1"/>
</dbReference>
<dbReference type="EMBL" id="JAUOPB010000003">
    <property type="protein sequence ID" value="MDO6421780.1"/>
    <property type="molecule type" value="Genomic_DNA"/>
</dbReference>
<dbReference type="Pfam" id="PF06167">
    <property type="entry name" value="Peptidase_M90"/>
    <property type="match status" value="1"/>
</dbReference>
<dbReference type="GO" id="GO:0004177">
    <property type="term" value="F:aminopeptidase activity"/>
    <property type="evidence" value="ECO:0007669"/>
    <property type="project" value="TreeGrafter"/>
</dbReference>
<name>A0AAW7X2R5_9GAMM</name>
<dbReference type="Gene3D" id="3.40.390.10">
    <property type="entry name" value="Collagenase (Catalytic Domain)"/>
    <property type="match status" value="1"/>
</dbReference>
<accession>A0AAW7X2R5</accession>
<comment type="caution">
    <text evidence="1">The sequence shown here is derived from an EMBL/GenBank/DDBJ whole genome shotgun (WGS) entry which is preliminary data.</text>
</comment>
<dbReference type="GO" id="GO:0008237">
    <property type="term" value="F:metallopeptidase activity"/>
    <property type="evidence" value="ECO:0007669"/>
    <property type="project" value="InterPro"/>
</dbReference>
<dbReference type="Pfam" id="PF02810">
    <property type="entry name" value="SEC-C"/>
    <property type="match status" value="1"/>
</dbReference>
<dbReference type="GO" id="GO:0005829">
    <property type="term" value="C:cytosol"/>
    <property type="evidence" value="ECO:0007669"/>
    <property type="project" value="TreeGrafter"/>
</dbReference>
<evidence type="ECO:0000313" key="2">
    <source>
        <dbReference type="Proteomes" id="UP001169760"/>
    </source>
</evidence>
<dbReference type="InterPro" id="IPR042252">
    <property type="entry name" value="MtfA_N"/>
</dbReference>
<sequence>MWAIIKRWLGLAPPVLPAWPSDWSEVLNQKVSFYRVLSAADKKVFEQRVQLFLHYTQVEAGSSAVTDEDRLLVAASAIIPVWGFPHWHYFNLKTVYLLDQAFNEQLQFGQPDSCITGMVGTGPLAGKLVLSKPHLHLGFSNAKDKHNVGIHEFVHLIDMADGECDGYPERLKEFAFSVPWFELVRRKIEDIDKGKSNIRDYGATNRAEFFAVASEYFFERPAMLKDKHPQLFESLTAIYNQDVLHIAQDIKITKNAQCPCGSGKKYKRCCMPAS</sequence>
<dbReference type="AlphaFoldDB" id="A0AAW7X2R5"/>
<dbReference type="Proteomes" id="UP001169760">
    <property type="component" value="Unassembled WGS sequence"/>
</dbReference>
<protein>
    <submittedName>
        <fullName evidence="1">Zinc-dependent peptidase</fullName>
    </submittedName>
</protein>
<proteinExistence type="predicted"/>
<dbReference type="InterPro" id="IPR024079">
    <property type="entry name" value="MetalloPept_cat_dom_sf"/>
</dbReference>
<dbReference type="SUPFAM" id="SSF55486">
    <property type="entry name" value="Metalloproteases ('zincins'), catalytic domain"/>
    <property type="match status" value="1"/>
</dbReference>
<dbReference type="InterPro" id="IPR010384">
    <property type="entry name" value="MtfA_fam"/>
</dbReference>
<gene>
    <name evidence="1" type="ORF">Q4521_04795</name>
</gene>
<reference evidence="1" key="1">
    <citation type="submission" date="2023-07" db="EMBL/GenBank/DDBJ databases">
        <title>Genome content predicts the carbon catabolic preferences of heterotrophic bacteria.</title>
        <authorList>
            <person name="Gralka M."/>
        </authorList>
    </citation>
    <scope>NUCLEOTIDE SEQUENCE</scope>
    <source>
        <strain evidence="1">I3M17_2</strain>
    </source>
</reference>
<dbReference type="SUPFAM" id="SSF103642">
    <property type="entry name" value="Sec-C motif"/>
    <property type="match status" value="1"/>
</dbReference>
<dbReference type="RefSeq" id="WP_303491426.1">
    <property type="nucleotide sequence ID" value="NZ_JAUOPB010000003.1"/>
</dbReference>
<organism evidence="1 2">
    <name type="scientific">Saccharophagus degradans</name>
    <dbReference type="NCBI Taxonomy" id="86304"/>
    <lineage>
        <taxon>Bacteria</taxon>
        <taxon>Pseudomonadati</taxon>
        <taxon>Pseudomonadota</taxon>
        <taxon>Gammaproteobacteria</taxon>
        <taxon>Cellvibrionales</taxon>
        <taxon>Cellvibrionaceae</taxon>
        <taxon>Saccharophagus</taxon>
    </lineage>
</organism>
<dbReference type="CDD" id="cd20169">
    <property type="entry name" value="Peptidase_M90_mtfA"/>
    <property type="match status" value="1"/>
</dbReference>
<evidence type="ECO:0000313" key="1">
    <source>
        <dbReference type="EMBL" id="MDO6421780.1"/>
    </source>
</evidence>
<dbReference type="PANTHER" id="PTHR30164">
    <property type="entry name" value="MTFA PEPTIDASE"/>
    <property type="match status" value="1"/>
</dbReference>